<dbReference type="STRING" id="40149.A0A0E0BWZ5"/>
<proteinExistence type="predicted"/>
<dbReference type="AlphaFoldDB" id="A0A0E0BWZ5"/>
<dbReference type="Proteomes" id="UP000008021">
    <property type="component" value="Chromosome 1"/>
</dbReference>
<dbReference type="Gramene" id="OMERI01G02650.1">
    <property type="protein sequence ID" value="OMERI01G02650.1"/>
    <property type="gene ID" value="OMERI01G02650"/>
</dbReference>
<reference evidence="1" key="2">
    <citation type="submission" date="2018-05" db="EMBL/GenBank/DDBJ databases">
        <title>OmerRS3 (Oryza meridionalis Reference Sequence Version 3).</title>
        <authorList>
            <person name="Zhang J."/>
            <person name="Kudrna D."/>
            <person name="Lee S."/>
            <person name="Talag J."/>
            <person name="Welchert J."/>
            <person name="Wing R.A."/>
        </authorList>
    </citation>
    <scope>NUCLEOTIDE SEQUENCE [LARGE SCALE GENOMIC DNA]</scope>
    <source>
        <strain evidence="1">cv. OR44</strain>
    </source>
</reference>
<sequence length="245" mass="27481">MVTTRSMAVSEKMMKRKRLSPVSAAMTEELALYHDNVVHIACLVAATSPEPIANLLSLPARPCTAAVKECDVGRRVPLERLDNMKWVENERYLAIVNHLVAAGNPDAGFIIGVTLAFAQTWHRAFSSLTRPPLRATRRRPTGKKYISQVEGDGDEAATTVAENKRTNRKCQRCRKIAEDAVQEVMWKVVERRGQLLVLPEDNHQCTATGCGLELGWEGYEGFCSDGCRIKHEYSKFFTEVMKYLP</sequence>
<evidence type="ECO:0000313" key="2">
    <source>
        <dbReference type="Proteomes" id="UP000008021"/>
    </source>
</evidence>
<protein>
    <submittedName>
        <fullName evidence="1">Uncharacterized protein</fullName>
    </submittedName>
</protein>
<reference evidence="1" key="1">
    <citation type="submission" date="2015-04" db="UniProtKB">
        <authorList>
            <consortium name="EnsemblPlants"/>
        </authorList>
    </citation>
    <scope>IDENTIFICATION</scope>
</reference>
<keyword evidence="2" id="KW-1185">Reference proteome</keyword>
<dbReference type="eggNOG" id="KOG0851">
    <property type="taxonomic scope" value="Eukaryota"/>
</dbReference>
<accession>A0A0E0BWZ5</accession>
<dbReference type="HOGENOM" id="CLU_093637_1_0_1"/>
<name>A0A0E0BWZ5_9ORYZ</name>
<organism evidence="1">
    <name type="scientific">Oryza meridionalis</name>
    <dbReference type="NCBI Taxonomy" id="40149"/>
    <lineage>
        <taxon>Eukaryota</taxon>
        <taxon>Viridiplantae</taxon>
        <taxon>Streptophyta</taxon>
        <taxon>Embryophyta</taxon>
        <taxon>Tracheophyta</taxon>
        <taxon>Spermatophyta</taxon>
        <taxon>Magnoliopsida</taxon>
        <taxon>Liliopsida</taxon>
        <taxon>Poales</taxon>
        <taxon>Poaceae</taxon>
        <taxon>BOP clade</taxon>
        <taxon>Oryzoideae</taxon>
        <taxon>Oryzeae</taxon>
        <taxon>Oryzinae</taxon>
        <taxon>Oryza</taxon>
    </lineage>
</organism>
<evidence type="ECO:0000313" key="1">
    <source>
        <dbReference type="EnsemblPlants" id="OMERI01G02650.1"/>
    </source>
</evidence>
<dbReference type="EnsemblPlants" id="OMERI01G02650.1">
    <property type="protein sequence ID" value="OMERI01G02650.1"/>
    <property type="gene ID" value="OMERI01G02650"/>
</dbReference>